<comment type="caution">
    <text evidence="9">The sequence shown here is derived from an EMBL/GenBank/DDBJ whole genome shotgun (WGS) entry which is preliminary data.</text>
</comment>
<dbReference type="HAMAP" id="MF_00240">
    <property type="entry name" value="LolA"/>
    <property type="match status" value="1"/>
</dbReference>
<dbReference type="InterPro" id="IPR029046">
    <property type="entry name" value="LolA/LolB/LppX"/>
</dbReference>
<dbReference type="PANTHER" id="PTHR35869">
    <property type="entry name" value="OUTER-MEMBRANE LIPOPROTEIN CARRIER PROTEIN"/>
    <property type="match status" value="1"/>
</dbReference>
<gene>
    <name evidence="9" type="primary">lolA_2</name>
    <name evidence="9" type="ORF">GALL_15390</name>
</gene>
<keyword evidence="5" id="KW-0813">Transport</keyword>
<dbReference type="Gene3D" id="2.50.20.10">
    <property type="entry name" value="Lipoprotein localisation LolA/LolB/LppX"/>
    <property type="match status" value="1"/>
</dbReference>
<evidence type="ECO:0000256" key="5">
    <source>
        <dbReference type="ARBA" id="ARBA00022448"/>
    </source>
</evidence>
<proteinExistence type="inferred from homology"/>
<evidence type="ECO:0000256" key="7">
    <source>
        <dbReference type="ARBA" id="ARBA00022927"/>
    </source>
</evidence>
<sequence>MLRKLLITLLLLASTTAHASAIQKLHTFVVSTHSAQADFTQEVLDKNGKRIQSASGTMQFERPGRFRWVYKKPYEQLIVGDGKKFWMYDADLNQVTVKKLDAALGSSPAALLSGSNEIERDFALKDIDDRDGLEWLQATPKSAETTFQKILMAFNAKSELMVMELHDSFGHHTVLRFSGLKSNPSFGAQQFKFVPPKGADVLGE</sequence>
<dbReference type="InterPro" id="IPR018323">
    <property type="entry name" value="OM_lipoprot_carrier_LolA_Pbac"/>
</dbReference>
<dbReference type="SUPFAM" id="SSF89392">
    <property type="entry name" value="Prokaryotic lipoproteins and lipoprotein localization factors"/>
    <property type="match status" value="1"/>
</dbReference>
<reference evidence="9" key="1">
    <citation type="submission" date="2016-10" db="EMBL/GenBank/DDBJ databases">
        <title>Sequence of Gallionella enrichment culture.</title>
        <authorList>
            <person name="Poehlein A."/>
            <person name="Muehling M."/>
            <person name="Daniel R."/>
        </authorList>
    </citation>
    <scope>NUCLEOTIDE SEQUENCE</scope>
</reference>
<evidence type="ECO:0000313" key="9">
    <source>
        <dbReference type="EMBL" id="OIR18211.1"/>
    </source>
</evidence>
<keyword evidence="6" id="KW-0574">Periplasm</keyword>
<keyword evidence="7" id="KW-0653">Protein transport</keyword>
<dbReference type="GO" id="GO:0042597">
    <property type="term" value="C:periplasmic space"/>
    <property type="evidence" value="ECO:0007669"/>
    <property type="project" value="UniProtKB-SubCell"/>
</dbReference>
<evidence type="ECO:0000256" key="8">
    <source>
        <dbReference type="ARBA" id="ARBA00023186"/>
    </source>
</evidence>
<dbReference type="GO" id="GO:0042953">
    <property type="term" value="P:lipoprotein transport"/>
    <property type="evidence" value="ECO:0007669"/>
    <property type="project" value="InterPro"/>
</dbReference>
<dbReference type="CDD" id="cd16325">
    <property type="entry name" value="LolA"/>
    <property type="match status" value="1"/>
</dbReference>
<comment type="similarity">
    <text evidence="2">Belongs to the LolA family.</text>
</comment>
<dbReference type="InterPro" id="IPR004564">
    <property type="entry name" value="OM_lipoprot_carrier_LolA-like"/>
</dbReference>
<comment type="subcellular location">
    <subcellularLocation>
        <location evidence="1">Periplasm</location>
    </subcellularLocation>
</comment>
<keyword evidence="8" id="KW-0143">Chaperone</keyword>
<accession>A0A1J5TDP4</accession>
<organism evidence="9">
    <name type="scientific">mine drainage metagenome</name>
    <dbReference type="NCBI Taxonomy" id="410659"/>
    <lineage>
        <taxon>unclassified sequences</taxon>
        <taxon>metagenomes</taxon>
        <taxon>ecological metagenomes</taxon>
    </lineage>
</organism>
<dbReference type="AlphaFoldDB" id="A0A1J5TDP4"/>
<comment type="subunit">
    <text evidence="3">Monomer.</text>
</comment>
<evidence type="ECO:0000256" key="1">
    <source>
        <dbReference type="ARBA" id="ARBA00004418"/>
    </source>
</evidence>
<name>A0A1J5TDP4_9ZZZZ</name>
<evidence type="ECO:0000256" key="2">
    <source>
        <dbReference type="ARBA" id="ARBA00007615"/>
    </source>
</evidence>
<keyword evidence="9" id="KW-0449">Lipoprotein</keyword>
<evidence type="ECO:0000256" key="4">
    <source>
        <dbReference type="ARBA" id="ARBA00014035"/>
    </source>
</evidence>
<dbReference type="Pfam" id="PF03548">
    <property type="entry name" value="LolA"/>
    <property type="match status" value="1"/>
</dbReference>
<dbReference type="EMBL" id="MLJW01000003">
    <property type="protein sequence ID" value="OIR18211.1"/>
    <property type="molecule type" value="Genomic_DNA"/>
</dbReference>
<evidence type="ECO:0000256" key="6">
    <source>
        <dbReference type="ARBA" id="ARBA00022764"/>
    </source>
</evidence>
<dbReference type="PANTHER" id="PTHR35869:SF1">
    <property type="entry name" value="OUTER-MEMBRANE LIPOPROTEIN CARRIER PROTEIN"/>
    <property type="match status" value="1"/>
</dbReference>
<evidence type="ECO:0000256" key="3">
    <source>
        <dbReference type="ARBA" id="ARBA00011245"/>
    </source>
</evidence>
<protein>
    <recommendedName>
        <fullName evidence="4">Outer-membrane lipoprotein carrier protein</fullName>
    </recommendedName>
</protein>
<dbReference type="NCBIfam" id="TIGR00547">
    <property type="entry name" value="lolA"/>
    <property type="match status" value="1"/>
</dbReference>